<feature type="signal peptide" evidence="1">
    <location>
        <begin position="1"/>
        <end position="29"/>
    </location>
</feature>
<feature type="chain" id="PRO_5045043796" description="Secreted protein" evidence="1">
    <location>
        <begin position="30"/>
        <end position="141"/>
    </location>
</feature>
<dbReference type="EMBL" id="JBBPEH010000007">
    <property type="protein sequence ID" value="KAK7535794.1"/>
    <property type="molecule type" value="Genomic_DNA"/>
</dbReference>
<evidence type="ECO:0000313" key="2">
    <source>
        <dbReference type="EMBL" id="KAK7535794.1"/>
    </source>
</evidence>
<organism evidence="2 3">
    <name type="scientific">Phyllosticta citribraziliensis</name>
    <dbReference type="NCBI Taxonomy" id="989973"/>
    <lineage>
        <taxon>Eukaryota</taxon>
        <taxon>Fungi</taxon>
        <taxon>Dikarya</taxon>
        <taxon>Ascomycota</taxon>
        <taxon>Pezizomycotina</taxon>
        <taxon>Dothideomycetes</taxon>
        <taxon>Dothideomycetes incertae sedis</taxon>
        <taxon>Botryosphaeriales</taxon>
        <taxon>Phyllostictaceae</taxon>
        <taxon>Phyllosticta</taxon>
    </lineage>
</organism>
<sequence length="141" mass="15753">MFGFLFACCSFAVGLRLLLFARLSRHSHSHSHRTNGIHPSHQCCRRHCRRGRHCVSIEVVVVWSGFLPGFLSLSLSLPSTPYHFTSLVVWFSHTTSLSPSSSSSSLLLLPSSIIPCTLSMLHSIPFSLIPFYNLELELEPS</sequence>
<evidence type="ECO:0000313" key="3">
    <source>
        <dbReference type="Proteomes" id="UP001360953"/>
    </source>
</evidence>
<reference evidence="2 3" key="1">
    <citation type="submission" date="2024-04" db="EMBL/GenBank/DDBJ databases">
        <title>Phyllosticta paracitricarpa is synonymous to the EU quarantine fungus P. citricarpa based on phylogenomic analyses.</title>
        <authorList>
            <consortium name="Lawrence Berkeley National Laboratory"/>
            <person name="Van ingen-buijs V.A."/>
            <person name="Van westerhoven A.C."/>
            <person name="Haridas S."/>
            <person name="Skiadas P."/>
            <person name="Martin F."/>
            <person name="Groenewald J.Z."/>
            <person name="Crous P.W."/>
            <person name="Seidl M.F."/>
        </authorList>
    </citation>
    <scope>NUCLEOTIDE SEQUENCE [LARGE SCALE GENOMIC DNA]</scope>
    <source>
        <strain evidence="2 3">CPC 17464</strain>
    </source>
</reference>
<proteinExistence type="predicted"/>
<dbReference type="GeneID" id="92033327"/>
<comment type="caution">
    <text evidence="2">The sequence shown here is derived from an EMBL/GenBank/DDBJ whole genome shotgun (WGS) entry which is preliminary data.</text>
</comment>
<protein>
    <recommendedName>
        <fullName evidence="4">Secreted protein</fullName>
    </recommendedName>
</protein>
<evidence type="ECO:0008006" key="4">
    <source>
        <dbReference type="Google" id="ProtNLM"/>
    </source>
</evidence>
<name>A0ABR1LKT6_9PEZI</name>
<dbReference type="Proteomes" id="UP001360953">
    <property type="component" value="Unassembled WGS sequence"/>
</dbReference>
<accession>A0ABR1LKT6</accession>
<evidence type="ECO:0000256" key="1">
    <source>
        <dbReference type="SAM" id="SignalP"/>
    </source>
</evidence>
<gene>
    <name evidence="2" type="ORF">J3D65DRAFT_626268</name>
</gene>
<keyword evidence="1" id="KW-0732">Signal</keyword>
<keyword evidence="3" id="KW-1185">Reference proteome</keyword>
<dbReference type="RefSeq" id="XP_066654210.1">
    <property type="nucleotide sequence ID" value="XM_066800421.1"/>
</dbReference>